<evidence type="ECO:0000313" key="2">
    <source>
        <dbReference type="Proteomes" id="UP000789405"/>
    </source>
</evidence>
<reference evidence="1" key="1">
    <citation type="submission" date="2021-06" db="EMBL/GenBank/DDBJ databases">
        <authorList>
            <person name="Kallberg Y."/>
            <person name="Tangrot J."/>
            <person name="Rosling A."/>
        </authorList>
    </citation>
    <scope>NUCLEOTIDE SEQUENCE</scope>
    <source>
        <strain evidence="1">MA453B</strain>
    </source>
</reference>
<accession>A0A9N9JN57</accession>
<comment type="caution">
    <text evidence="1">The sequence shown here is derived from an EMBL/GenBank/DDBJ whole genome shotgun (WGS) entry which is preliminary data.</text>
</comment>
<organism evidence="1 2">
    <name type="scientific">Dentiscutata erythropus</name>
    <dbReference type="NCBI Taxonomy" id="1348616"/>
    <lineage>
        <taxon>Eukaryota</taxon>
        <taxon>Fungi</taxon>
        <taxon>Fungi incertae sedis</taxon>
        <taxon>Mucoromycota</taxon>
        <taxon>Glomeromycotina</taxon>
        <taxon>Glomeromycetes</taxon>
        <taxon>Diversisporales</taxon>
        <taxon>Gigasporaceae</taxon>
        <taxon>Dentiscutata</taxon>
    </lineage>
</organism>
<feature type="non-terminal residue" evidence="1">
    <location>
        <position position="1"/>
    </location>
</feature>
<feature type="non-terminal residue" evidence="1">
    <location>
        <position position="73"/>
    </location>
</feature>
<dbReference type="AlphaFoldDB" id="A0A9N9JN57"/>
<sequence>IQDRLYWLLKSDESTISDIWLDKGSPLLALWQVSRTQLTGPLASVSVVTGFLEIRTKVCEHFGNGRLLLEEEL</sequence>
<dbReference type="EMBL" id="CAJVPY010024520">
    <property type="protein sequence ID" value="CAG8786844.1"/>
    <property type="molecule type" value="Genomic_DNA"/>
</dbReference>
<keyword evidence="2" id="KW-1185">Reference proteome</keyword>
<protein>
    <submittedName>
        <fullName evidence="1">6946_t:CDS:1</fullName>
    </submittedName>
</protein>
<proteinExistence type="predicted"/>
<evidence type="ECO:0000313" key="1">
    <source>
        <dbReference type="EMBL" id="CAG8786844.1"/>
    </source>
</evidence>
<name>A0A9N9JN57_9GLOM</name>
<dbReference type="Proteomes" id="UP000789405">
    <property type="component" value="Unassembled WGS sequence"/>
</dbReference>
<gene>
    <name evidence="1" type="ORF">DERYTH_LOCUS20585</name>
</gene>